<dbReference type="NCBIfam" id="TIGR01509">
    <property type="entry name" value="HAD-SF-IA-v3"/>
    <property type="match status" value="1"/>
</dbReference>
<protein>
    <submittedName>
        <fullName evidence="1">Phosphoglycolate phosphatase</fullName>
        <ecNumber evidence="1">3.1.3.18</ecNumber>
    </submittedName>
</protein>
<dbReference type="PANTHER" id="PTHR43434:SF1">
    <property type="entry name" value="PHOSPHOGLYCOLATE PHOSPHATASE"/>
    <property type="match status" value="1"/>
</dbReference>
<evidence type="ECO:0000313" key="2">
    <source>
        <dbReference type="Proteomes" id="UP000266178"/>
    </source>
</evidence>
<dbReference type="Gene3D" id="1.10.260.80">
    <property type="match status" value="1"/>
</dbReference>
<dbReference type="InterPro" id="IPR041492">
    <property type="entry name" value="HAD_2"/>
</dbReference>
<dbReference type="InterPro" id="IPR023214">
    <property type="entry name" value="HAD_sf"/>
</dbReference>
<dbReference type="GO" id="GO:0006281">
    <property type="term" value="P:DNA repair"/>
    <property type="evidence" value="ECO:0007669"/>
    <property type="project" value="TreeGrafter"/>
</dbReference>
<dbReference type="SUPFAM" id="SSF56784">
    <property type="entry name" value="HAD-like"/>
    <property type="match status" value="1"/>
</dbReference>
<dbReference type="InterPro" id="IPR036412">
    <property type="entry name" value="HAD-like_sf"/>
</dbReference>
<dbReference type="EC" id="3.1.3.18" evidence="1"/>
<gene>
    <name evidence="1" type="primary">gph</name>
    <name evidence="1" type="ORF">Mgrana_01886</name>
</gene>
<proteinExistence type="predicted"/>
<keyword evidence="2" id="KW-1185">Reference proteome</keyword>
<dbReference type="NCBIfam" id="TIGR01549">
    <property type="entry name" value="HAD-SF-IA-v1"/>
    <property type="match status" value="1"/>
</dbReference>
<dbReference type="Gene3D" id="3.40.50.1000">
    <property type="entry name" value="HAD superfamily/HAD-like"/>
    <property type="match status" value="1"/>
</dbReference>
<accession>A0A399F631</accession>
<dbReference type="Proteomes" id="UP000266178">
    <property type="component" value="Unassembled WGS sequence"/>
</dbReference>
<comment type="caution">
    <text evidence="1">The sequence shown here is derived from an EMBL/GenBank/DDBJ whole genome shotgun (WGS) entry which is preliminary data.</text>
</comment>
<organism evidence="1 2">
    <name type="scientific">Meiothermus granaticius NBRC 107808</name>
    <dbReference type="NCBI Taxonomy" id="1227551"/>
    <lineage>
        <taxon>Bacteria</taxon>
        <taxon>Thermotogati</taxon>
        <taxon>Deinococcota</taxon>
        <taxon>Deinococci</taxon>
        <taxon>Thermales</taxon>
        <taxon>Thermaceae</taxon>
        <taxon>Meiothermus</taxon>
    </lineage>
</organism>
<dbReference type="InterPro" id="IPR050155">
    <property type="entry name" value="HAD-like_hydrolase_sf"/>
</dbReference>
<dbReference type="AlphaFoldDB" id="A0A399F631"/>
<dbReference type="CDD" id="cd07505">
    <property type="entry name" value="HAD_BPGM-like"/>
    <property type="match status" value="1"/>
</dbReference>
<dbReference type="Pfam" id="PF13419">
    <property type="entry name" value="HAD_2"/>
    <property type="match status" value="1"/>
</dbReference>
<keyword evidence="1" id="KW-0378">Hydrolase</keyword>
<dbReference type="InterPro" id="IPR006439">
    <property type="entry name" value="HAD-SF_hydro_IA"/>
</dbReference>
<dbReference type="EMBL" id="QWLB01000023">
    <property type="protein sequence ID" value="RIH92217.1"/>
    <property type="molecule type" value="Genomic_DNA"/>
</dbReference>
<dbReference type="PANTHER" id="PTHR43434">
    <property type="entry name" value="PHOSPHOGLYCOLATE PHOSPHATASE"/>
    <property type="match status" value="1"/>
</dbReference>
<evidence type="ECO:0000313" key="1">
    <source>
        <dbReference type="EMBL" id="RIH92217.1"/>
    </source>
</evidence>
<sequence length="184" mass="20714">MDDTLLQPRHPHPLPLFKAKHGLPLDQLVIEGIQARPPREQRAILEEFQALERELSATSELREGILELLGELRRQNLHLALLTNNHRDSVEVVLRRHRLWFPLILTREDARPKPAPDLILRALAHFGLSPQQAVYVGDSLADLSAARAAGVHAVFLATPDNTNFVPRHAHPAELLQALRPYLAV</sequence>
<name>A0A399F631_9DEIN</name>
<reference evidence="1 2" key="1">
    <citation type="submission" date="2018-08" db="EMBL/GenBank/DDBJ databases">
        <title>Meiothermus granaticius genome AF-68 sequencing project.</title>
        <authorList>
            <person name="Da Costa M.S."/>
            <person name="Albuquerque L."/>
            <person name="Raposo P."/>
            <person name="Froufe H.J.C."/>
            <person name="Barroso C.S."/>
            <person name="Egas C."/>
        </authorList>
    </citation>
    <scope>NUCLEOTIDE SEQUENCE [LARGE SCALE GENOMIC DNA]</scope>
    <source>
        <strain evidence="1 2">AF-68</strain>
    </source>
</reference>
<dbReference type="GO" id="GO:0008967">
    <property type="term" value="F:phosphoglycolate phosphatase activity"/>
    <property type="evidence" value="ECO:0007669"/>
    <property type="project" value="UniProtKB-EC"/>
</dbReference>
<dbReference type="OrthoDB" id="26292at2"/>